<keyword evidence="1" id="KW-0472">Membrane</keyword>
<evidence type="ECO:0000313" key="2">
    <source>
        <dbReference type="EMBL" id="KNG95433.1"/>
    </source>
</evidence>
<sequence>MTHTPDTSAAPATAPRMNGFVLIVTMGMYAGFAIPVSIIAMDQSFYVGIVLAAFLAWQWGNLPRMLMGAPAQMPWSSIAPQTPSPAERPSGNASFDAYRAELLDRLEHEQERFDGFLDRLRAAKDQGEFDQFMDDRAETVRQANPAPILPARA</sequence>
<protein>
    <recommendedName>
        <fullName evidence="4">DUF2852 domain-containing protein</fullName>
    </recommendedName>
</protein>
<evidence type="ECO:0008006" key="4">
    <source>
        <dbReference type="Google" id="ProtNLM"/>
    </source>
</evidence>
<dbReference type="STRING" id="1317121.ATO11_02180"/>
<evidence type="ECO:0000313" key="3">
    <source>
        <dbReference type="Proteomes" id="UP000036938"/>
    </source>
</evidence>
<dbReference type="PATRIC" id="fig|1317121.7.peg.439"/>
<evidence type="ECO:0000256" key="1">
    <source>
        <dbReference type="SAM" id="Phobius"/>
    </source>
</evidence>
<dbReference type="EMBL" id="AQQZ01000001">
    <property type="protein sequence ID" value="KNG95433.1"/>
    <property type="molecule type" value="Genomic_DNA"/>
</dbReference>
<keyword evidence="1" id="KW-1133">Transmembrane helix</keyword>
<name>A0A0L1JVN9_9RHOB</name>
<keyword evidence="3" id="KW-1185">Reference proteome</keyword>
<accession>A0A0L1JVN9</accession>
<dbReference type="RefSeq" id="WP_050529167.1">
    <property type="nucleotide sequence ID" value="NZ_AQQZ01000001.1"/>
</dbReference>
<dbReference type="Pfam" id="PF11014">
    <property type="entry name" value="DUF2852"/>
    <property type="match status" value="1"/>
</dbReference>
<feature type="transmembrane region" description="Helical" evidence="1">
    <location>
        <begin position="20"/>
        <end position="39"/>
    </location>
</feature>
<proteinExistence type="predicted"/>
<dbReference type="Proteomes" id="UP000036938">
    <property type="component" value="Unassembled WGS sequence"/>
</dbReference>
<dbReference type="InterPro" id="IPR021273">
    <property type="entry name" value="DUF2852"/>
</dbReference>
<comment type="caution">
    <text evidence="2">The sequence shown here is derived from an EMBL/GenBank/DDBJ whole genome shotgun (WGS) entry which is preliminary data.</text>
</comment>
<organism evidence="2 3">
    <name type="scientific">Pseudaestuariivita atlantica</name>
    <dbReference type="NCBI Taxonomy" id="1317121"/>
    <lineage>
        <taxon>Bacteria</taxon>
        <taxon>Pseudomonadati</taxon>
        <taxon>Pseudomonadota</taxon>
        <taxon>Alphaproteobacteria</taxon>
        <taxon>Rhodobacterales</taxon>
        <taxon>Paracoccaceae</taxon>
        <taxon>Pseudaestuariivita</taxon>
    </lineage>
</organism>
<feature type="transmembrane region" description="Helical" evidence="1">
    <location>
        <begin position="45"/>
        <end position="62"/>
    </location>
</feature>
<keyword evidence="1" id="KW-0812">Transmembrane</keyword>
<reference evidence="2 3" key="1">
    <citation type="journal article" date="2015" name="Int. J. Syst. Evol. Microbiol.">
        <title>Aestuariivita atlantica sp. nov., isolated from deep sea sediment of the Atlantic Ocean.</title>
        <authorList>
            <person name="Li G."/>
            <person name="Lai Q."/>
            <person name="Du Y."/>
            <person name="Liu X."/>
            <person name="Sun F."/>
            <person name="Shao Z."/>
        </authorList>
    </citation>
    <scope>NUCLEOTIDE SEQUENCE [LARGE SCALE GENOMIC DNA]</scope>
    <source>
        <strain evidence="2 3">22II-S11-z3</strain>
    </source>
</reference>
<gene>
    <name evidence="2" type="ORF">ATO11_02180</name>
</gene>
<dbReference type="AlphaFoldDB" id="A0A0L1JVN9"/>